<accession>A0A4Q7VZT2</accession>
<dbReference type="PANTHER" id="PTHR45228">
    <property type="entry name" value="CYCLIC DI-GMP PHOSPHODIESTERASE TM_0186-RELATED"/>
    <property type="match status" value="1"/>
</dbReference>
<name>A0A4Q7VZT2_9BURK</name>
<dbReference type="InterPro" id="IPR003607">
    <property type="entry name" value="HD/PDEase_dom"/>
</dbReference>
<comment type="caution">
    <text evidence="2">The sequence shown here is derived from an EMBL/GenBank/DDBJ whole genome shotgun (WGS) entry which is preliminary data.</text>
</comment>
<dbReference type="PANTHER" id="PTHR45228:SF1">
    <property type="entry name" value="CYCLIC DI-GMP PHOSPHODIESTERASE TM_0186"/>
    <property type="match status" value="1"/>
</dbReference>
<proteinExistence type="predicted"/>
<evidence type="ECO:0000259" key="1">
    <source>
        <dbReference type="PROSITE" id="PS51832"/>
    </source>
</evidence>
<dbReference type="GO" id="GO:0008081">
    <property type="term" value="F:phosphoric diester hydrolase activity"/>
    <property type="evidence" value="ECO:0007669"/>
    <property type="project" value="UniProtKB-ARBA"/>
</dbReference>
<gene>
    <name evidence="2" type="ORF">EV670_0465</name>
</gene>
<dbReference type="Gene3D" id="1.10.3210.10">
    <property type="entry name" value="Hypothetical protein af1432"/>
    <property type="match status" value="1"/>
</dbReference>
<dbReference type="SMART" id="SM00471">
    <property type="entry name" value="HDc"/>
    <property type="match status" value="1"/>
</dbReference>
<dbReference type="CDD" id="cd00077">
    <property type="entry name" value="HDc"/>
    <property type="match status" value="1"/>
</dbReference>
<dbReference type="RefSeq" id="WP_165393212.1">
    <property type="nucleotide sequence ID" value="NZ_SHKP01000004.1"/>
</dbReference>
<sequence length="205" mass="22196">MDDNDPSLPHLTRETVALVRALLERDPDTGEHCDRTHALALELGRAVALPAAALCSLGLAAQLHDIGKIGIPDRVLLKQGRLESDELLVMKTHPQRGHDILAVVPDATLAVVAEAVLRHHEGYDGNGYPGGLKGEAIPVLARIISIVDSYDAMATDRPYHRAKDHAAIMEVLHETNSGKYDPYLLGRFAGLIERSAFRSRGSPLA</sequence>
<dbReference type="InterPro" id="IPR052020">
    <property type="entry name" value="Cyclic_di-GMP/3'3'-cGAMP_PDE"/>
</dbReference>
<dbReference type="InterPro" id="IPR037522">
    <property type="entry name" value="HD_GYP_dom"/>
</dbReference>
<evidence type="ECO:0000313" key="3">
    <source>
        <dbReference type="Proteomes" id="UP000293671"/>
    </source>
</evidence>
<dbReference type="SUPFAM" id="SSF109604">
    <property type="entry name" value="HD-domain/PDEase-like"/>
    <property type="match status" value="1"/>
</dbReference>
<protein>
    <submittedName>
        <fullName evidence="2">HD domain-containing protein</fullName>
    </submittedName>
</protein>
<dbReference type="AlphaFoldDB" id="A0A4Q7VZT2"/>
<evidence type="ECO:0000313" key="2">
    <source>
        <dbReference type="EMBL" id="RZU02442.1"/>
    </source>
</evidence>
<organism evidence="2 3">
    <name type="scientific">Rivibacter subsaxonicus</name>
    <dbReference type="NCBI Taxonomy" id="457575"/>
    <lineage>
        <taxon>Bacteria</taxon>
        <taxon>Pseudomonadati</taxon>
        <taxon>Pseudomonadota</taxon>
        <taxon>Betaproteobacteria</taxon>
        <taxon>Burkholderiales</taxon>
        <taxon>Rivibacter</taxon>
    </lineage>
</organism>
<feature type="domain" description="HD-GYP" evidence="1">
    <location>
        <begin position="7"/>
        <end position="204"/>
    </location>
</feature>
<dbReference type="PROSITE" id="PS51832">
    <property type="entry name" value="HD_GYP"/>
    <property type="match status" value="1"/>
</dbReference>
<keyword evidence="3" id="KW-1185">Reference proteome</keyword>
<dbReference type="Pfam" id="PF13487">
    <property type="entry name" value="HD_5"/>
    <property type="match status" value="1"/>
</dbReference>
<reference evidence="2 3" key="1">
    <citation type="submission" date="2019-02" db="EMBL/GenBank/DDBJ databases">
        <title>Genomic Encyclopedia of Type Strains, Phase IV (KMG-IV): sequencing the most valuable type-strain genomes for metagenomic binning, comparative biology and taxonomic classification.</title>
        <authorList>
            <person name="Goeker M."/>
        </authorList>
    </citation>
    <scope>NUCLEOTIDE SEQUENCE [LARGE SCALE GENOMIC DNA]</scope>
    <source>
        <strain evidence="2 3">DSM 19570</strain>
    </source>
</reference>
<dbReference type="EMBL" id="SHKP01000004">
    <property type="protein sequence ID" value="RZU02442.1"/>
    <property type="molecule type" value="Genomic_DNA"/>
</dbReference>
<dbReference type="Proteomes" id="UP000293671">
    <property type="component" value="Unassembled WGS sequence"/>
</dbReference>